<evidence type="ECO:0000313" key="2">
    <source>
        <dbReference type="EMBL" id="MDQ1105991.1"/>
    </source>
</evidence>
<feature type="domain" description="VOC" evidence="1">
    <location>
        <begin position="14"/>
        <end position="136"/>
    </location>
</feature>
<reference evidence="2" key="1">
    <citation type="submission" date="2023-07" db="EMBL/GenBank/DDBJ databases">
        <title>Functional and genomic diversity of the sorghum phyllosphere microbiome.</title>
        <authorList>
            <person name="Shade A."/>
        </authorList>
    </citation>
    <scope>NUCLEOTIDE SEQUENCE</scope>
    <source>
        <strain evidence="2">SORGH_AS_1067</strain>
    </source>
</reference>
<dbReference type="EMBL" id="JAUTAN010000001">
    <property type="protein sequence ID" value="MDQ1105991.1"/>
    <property type="molecule type" value="Genomic_DNA"/>
</dbReference>
<dbReference type="SUPFAM" id="SSF54593">
    <property type="entry name" value="Glyoxalase/Bleomycin resistance protein/Dihydroxybiphenyl dioxygenase"/>
    <property type="match status" value="1"/>
</dbReference>
<dbReference type="PANTHER" id="PTHR36503">
    <property type="entry name" value="BLR2520 PROTEIN"/>
    <property type="match status" value="1"/>
</dbReference>
<dbReference type="RefSeq" id="WP_307202735.1">
    <property type="nucleotide sequence ID" value="NZ_JAUTAN010000001.1"/>
</dbReference>
<organism evidence="2 3">
    <name type="scientific">Nocardioides zeae</name>
    <dbReference type="NCBI Taxonomy" id="1457234"/>
    <lineage>
        <taxon>Bacteria</taxon>
        <taxon>Bacillati</taxon>
        <taxon>Actinomycetota</taxon>
        <taxon>Actinomycetes</taxon>
        <taxon>Propionibacteriales</taxon>
        <taxon>Nocardioidaceae</taxon>
        <taxon>Nocardioides</taxon>
    </lineage>
</organism>
<gene>
    <name evidence="2" type="ORF">QE405_003275</name>
</gene>
<dbReference type="Pfam" id="PF00903">
    <property type="entry name" value="Glyoxalase"/>
    <property type="match status" value="1"/>
</dbReference>
<protein>
    <submittedName>
        <fullName evidence="2">Lactoylglutathione lyase</fullName>
    </submittedName>
</protein>
<accession>A0AAJ1U0Z9</accession>
<comment type="caution">
    <text evidence="2">The sequence shown here is derived from an EMBL/GenBank/DDBJ whole genome shotgun (WGS) entry which is preliminary data.</text>
</comment>
<proteinExistence type="predicted"/>
<dbReference type="AlphaFoldDB" id="A0AAJ1U0Z9"/>
<dbReference type="Gene3D" id="3.10.180.10">
    <property type="entry name" value="2,3-Dihydroxybiphenyl 1,2-Dioxygenase, domain 1"/>
    <property type="match status" value="1"/>
</dbReference>
<evidence type="ECO:0000259" key="1">
    <source>
        <dbReference type="PROSITE" id="PS51819"/>
    </source>
</evidence>
<dbReference type="PANTHER" id="PTHR36503:SF2">
    <property type="entry name" value="BLR2408 PROTEIN"/>
    <property type="match status" value="1"/>
</dbReference>
<dbReference type="InterPro" id="IPR004360">
    <property type="entry name" value="Glyas_Fos-R_dOase_dom"/>
</dbReference>
<dbReference type="GO" id="GO:0016829">
    <property type="term" value="F:lyase activity"/>
    <property type="evidence" value="ECO:0007669"/>
    <property type="project" value="UniProtKB-KW"/>
</dbReference>
<evidence type="ECO:0000313" key="3">
    <source>
        <dbReference type="Proteomes" id="UP001239215"/>
    </source>
</evidence>
<dbReference type="Proteomes" id="UP001239215">
    <property type="component" value="Unassembled WGS sequence"/>
</dbReference>
<dbReference type="InterPro" id="IPR029068">
    <property type="entry name" value="Glyas_Bleomycin-R_OHBP_Dase"/>
</dbReference>
<name>A0AAJ1U0Z9_9ACTN</name>
<keyword evidence="2" id="KW-0456">Lyase</keyword>
<dbReference type="PROSITE" id="PS51819">
    <property type="entry name" value="VOC"/>
    <property type="match status" value="1"/>
</dbReference>
<sequence>MTTTQPTPQQANERMLFVNLPVADPAATRAFWSELGFTVNEAFSDDRAVSVQLNALTSVMFLEHAYFHSFHGTTAPASGTGALYCLSAGSADDVRALVERALALGGSPAGEPQDDGPMFGWSFRDPEGQIWEVMWMDPAALG</sequence>
<dbReference type="InterPro" id="IPR037523">
    <property type="entry name" value="VOC_core"/>
</dbReference>